<gene>
    <name evidence="3" type="ORF">S01H1_41536</name>
</gene>
<evidence type="ECO:0000256" key="1">
    <source>
        <dbReference type="ARBA" id="ARBA00022741"/>
    </source>
</evidence>
<reference evidence="3" key="1">
    <citation type="journal article" date="2014" name="Front. Microbiol.">
        <title>High frequency of phylogenetically diverse reductive dehalogenase-homologous genes in deep subseafloor sedimentary metagenomes.</title>
        <authorList>
            <person name="Kawai M."/>
            <person name="Futagami T."/>
            <person name="Toyoda A."/>
            <person name="Takaki Y."/>
            <person name="Nishi S."/>
            <person name="Hori S."/>
            <person name="Arai W."/>
            <person name="Tsubouchi T."/>
            <person name="Morono Y."/>
            <person name="Uchiyama I."/>
            <person name="Ito T."/>
            <person name="Fujiyama A."/>
            <person name="Inagaki F."/>
            <person name="Takami H."/>
        </authorList>
    </citation>
    <scope>NUCLEOTIDE SEQUENCE</scope>
    <source>
        <strain evidence="3">Expedition CK06-06</strain>
    </source>
</reference>
<dbReference type="Pfam" id="PF14714">
    <property type="entry name" value="KH_dom-like"/>
    <property type="match status" value="1"/>
</dbReference>
<dbReference type="PANTHER" id="PTHR43834:SF6">
    <property type="entry name" value="GTPASE DER"/>
    <property type="match status" value="1"/>
</dbReference>
<sequence length="179" mass="20554">GDGFTEQDAHIVALVRERGCATALLLNKWDLVQARDDGSRERVASTVERRLRGLSDVPVLRISAKTGRGVERIFPRIRKLGSAYSLRVPTAALNRWLEDCVRRHEPAMAQRGSRRRPIKFFYATQTGTGPPSFLLFCTEPESVQPSYRRFLENRLRERFDLEGAPIRIRLRARHDNGER</sequence>
<organism evidence="3">
    <name type="scientific">marine sediment metagenome</name>
    <dbReference type="NCBI Taxonomy" id="412755"/>
    <lineage>
        <taxon>unclassified sequences</taxon>
        <taxon>metagenomes</taxon>
        <taxon>ecological metagenomes</taxon>
    </lineage>
</organism>
<evidence type="ECO:0000313" key="3">
    <source>
        <dbReference type="EMBL" id="GAG00298.1"/>
    </source>
</evidence>
<dbReference type="Gene3D" id="3.40.50.300">
    <property type="entry name" value="P-loop containing nucleotide triphosphate hydrolases"/>
    <property type="match status" value="1"/>
</dbReference>
<dbReference type="AlphaFoldDB" id="X0UIU7"/>
<keyword evidence="1" id="KW-0547">Nucleotide-binding</keyword>
<evidence type="ECO:0000259" key="2">
    <source>
        <dbReference type="Pfam" id="PF14714"/>
    </source>
</evidence>
<protein>
    <recommendedName>
        <fullName evidence="2">GTPase Der C-terminal KH-domain-like domain-containing protein</fullName>
    </recommendedName>
</protein>
<dbReference type="FunFam" id="3.30.300.20:FF:000004">
    <property type="entry name" value="GTPase Der"/>
    <property type="match status" value="1"/>
</dbReference>
<dbReference type="PANTHER" id="PTHR43834">
    <property type="entry name" value="GTPASE DER"/>
    <property type="match status" value="1"/>
</dbReference>
<dbReference type="InterPro" id="IPR015946">
    <property type="entry name" value="KH_dom-like_a/b"/>
</dbReference>
<dbReference type="GO" id="GO:0043022">
    <property type="term" value="F:ribosome binding"/>
    <property type="evidence" value="ECO:0007669"/>
    <property type="project" value="TreeGrafter"/>
</dbReference>
<name>X0UIU7_9ZZZZ</name>
<dbReference type="Gene3D" id="3.30.300.20">
    <property type="match status" value="1"/>
</dbReference>
<dbReference type="InterPro" id="IPR027417">
    <property type="entry name" value="P-loop_NTPase"/>
</dbReference>
<comment type="caution">
    <text evidence="3">The sequence shown here is derived from an EMBL/GenBank/DDBJ whole genome shotgun (WGS) entry which is preliminary data.</text>
</comment>
<dbReference type="InterPro" id="IPR032859">
    <property type="entry name" value="KH_dom-like"/>
</dbReference>
<dbReference type="SUPFAM" id="SSF52540">
    <property type="entry name" value="P-loop containing nucleoside triphosphate hydrolases"/>
    <property type="match status" value="1"/>
</dbReference>
<dbReference type="GO" id="GO:0000166">
    <property type="term" value="F:nucleotide binding"/>
    <property type="evidence" value="ECO:0007669"/>
    <property type="project" value="UniProtKB-KW"/>
</dbReference>
<proteinExistence type="predicted"/>
<feature type="domain" description="GTPase Der C-terminal KH-domain-like" evidence="2">
    <location>
        <begin position="87"/>
        <end position="171"/>
    </location>
</feature>
<accession>X0UIU7</accession>
<dbReference type="EMBL" id="BARS01026350">
    <property type="protein sequence ID" value="GAG00298.1"/>
    <property type="molecule type" value="Genomic_DNA"/>
</dbReference>
<feature type="non-terminal residue" evidence="3">
    <location>
        <position position="1"/>
    </location>
</feature>